<keyword evidence="2" id="KW-1185">Reference proteome</keyword>
<comment type="caution">
    <text evidence="1">The sequence shown here is derived from an EMBL/GenBank/DDBJ whole genome shotgun (WGS) entry which is preliminary data.</text>
</comment>
<sequence length="92" mass="11125">MVKMFKDFVFEELKAILPFHYKLDRDKLEAIRVNSMSFTFEDFKEIATRLPSFYRPELTVFTYIMHEERLIFFMKLPIGVEITLYSLDNTEV</sequence>
<evidence type="ECO:0000313" key="1">
    <source>
        <dbReference type="EMBL" id="CAI2188301.1"/>
    </source>
</evidence>
<organism evidence="1 2">
    <name type="scientific">Funneliformis geosporum</name>
    <dbReference type="NCBI Taxonomy" id="1117311"/>
    <lineage>
        <taxon>Eukaryota</taxon>
        <taxon>Fungi</taxon>
        <taxon>Fungi incertae sedis</taxon>
        <taxon>Mucoromycota</taxon>
        <taxon>Glomeromycotina</taxon>
        <taxon>Glomeromycetes</taxon>
        <taxon>Glomerales</taxon>
        <taxon>Glomeraceae</taxon>
        <taxon>Funneliformis</taxon>
    </lineage>
</organism>
<evidence type="ECO:0000313" key="2">
    <source>
        <dbReference type="Proteomes" id="UP001153678"/>
    </source>
</evidence>
<gene>
    <name evidence="1" type="ORF">FWILDA_LOCUS13509</name>
</gene>
<name>A0A9W4T0I9_9GLOM</name>
<dbReference type="AlphaFoldDB" id="A0A9W4T0I9"/>
<proteinExistence type="predicted"/>
<accession>A0A9W4T0I9</accession>
<dbReference type="EMBL" id="CAMKVN010005119">
    <property type="protein sequence ID" value="CAI2188301.1"/>
    <property type="molecule type" value="Genomic_DNA"/>
</dbReference>
<protein>
    <submittedName>
        <fullName evidence="1">17416_t:CDS:1</fullName>
    </submittedName>
</protein>
<reference evidence="1" key="1">
    <citation type="submission" date="2022-08" db="EMBL/GenBank/DDBJ databases">
        <authorList>
            <person name="Kallberg Y."/>
            <person name="Tangrot J."/>
            <person name="Rosling A."/>
        </authorList>
    </citation>
    <scope>NUCLEOTIDE SEQUENCE</scope>
    <source>
        <strain evidence="1">Wild A</strain>
    </source>
</reference>
<dbReference type="Proteomes" id="UP001153678">
    <property type="component" value="Unassembled WGS sequence"/>
</dbReference>
<feature type="non-terminal residue" evidence="1">
    <location>
        <position position="92"/>
    </location>
</feature>